<dbReference type="EMBL" id="CP027668">
    <property type="protein sequence ID" value="AVO45300.1"/>
    <property type="molecule type" value="Genomic_DNA"/>
</dbReference>
<dbReference type="PANTHER" id="PTHR30050:SF5">
    <property type="entry name" value="DNAA REGULATORY INACTIVATOR HDA"/>
    <property type="match status" value="1"/>
</dbReference>
<protein>
    <submittedName>
        <fullName evidence="2">Chromosomal replication initiator DnaA</fullName>
    </submittedName>
</protein>
<dbReference type="Proteomes" id="UP000237889">
    <property type="component" value="Chromosome"/>
</dbReference>
<dbReference type="Gene3D" id="3.40.50.300">
    <property type="entry name" value="P-loop containing nucleotide triphosphate hydrolases"/>
    <property type="match status" value="1"/>
</dbReference>
<name>A0A2S0NAW1_9HYPH</name>
<dbReference type="OrthoDB" id="7390113at2"/>
<dbReference type="PANTHER" id="PTHR30050">
    <property type="entry name" value="CHROMOSOMAL REPLICATION INITIATOR PROTEIN DNAA"/>
    <property type="match status" value="1"/>
</dbReference>
<dbReference type="AlphaFoldDB" id="A0A2S0NAW1"/>
<dbReference type="InterPro" id="IPR027417">
    <property type="entry name" value="P-loop_NTPase"/>
</dbReference>
<dbReference type="GO" id="GO:0005886">
    <property type="term" value="C:plasma membrane"/>
    <property type="evidence" value="ECO:0007669"/>
    <property type="project" value="TreeGrafter"/>
</dbReference>
<evidence type="ECO:0000259" key="1">
    <source>
        <dbReference type="Pfam" id="PF22688"/>
    </source>
</evidence>
<reference evidence="2 3" key="1">
    <citation type="submission" date="2018-03" db="EMBL/GenBank/DDBJ databases">
        <title>Genome sequencing of Phreatobacter sp.</title>
        <authorList>
            <person name="Kim S.-J."/>
            <person name="Heo J."/>
            <person name="Kwon S.-W."/>
        </authorList>
    </citation>
    <scope>NUCLEOTIDE SEQUENCE [LARGE SCALE GENOMIC DNA]</scope>
    <source>
        <strain evidence="2 3">S-12</strain>
    </source>
</reference>
<dbReference type="KEGG" id="phr:C6569_09640"/>
<dbReference type="GO" id="GO:0003688">
    <property type="term" value="F:DNA replication origin binding"/>
    <property type="evidence" value="ECO:0007669"/>
    <property type="project" value="TreeGrafter"/>
</dbReference>
<dbReference type="GO" id="GO:0006270">
    <property type="term" value="P:DNA replication initiation"/>
    <property type="evidence" value="ECO:0007669"/>
    <property type="project" value="TreeGrafter"/>
</dbReference>
<dbReference type="Gene3D" id="1.10.8.60">
    <property type="match status" value="1"/>
</dbReference>
<proteinExistence type="predicted"/>
<accession>A0A2S0NAW1</accession>
<organism evidence="2 3">
    <name type="scientific">Phreatobacter cathodiphilus</name>
    <dbReference type="NCBI Taxonomy" id="1868589"/>
    <lineage>
        <taxon>Bacteria</taxon>
        <taxon>Pseudomonadati</taxon>
        <taxon>Pseudomonadota</taxon>
        <taxon>Alphaproteobacteria</taxon>
        <taxon>Hyphomicrobiales</taxon>
        <taxon>Phreatobacteraceae</taxon>
        <taxon>Phreatobacter</taxon>
    </lineage>
</organism>
<evidence type="ECO:0000313" key="3">
    <source>
        <dbReference type="Proteomes" id="UP000237889"/>
    </source>
</evidence>
<feature type="domain" description="Hda lid" evidence="1">
    <location>
        <begin position="169"/>
        <end position="224"/>
    </location>
</feature>
<gene>
    <name evidence="2" type="ORF">C6569_09640</name>
</gene>
<dbReference type="Pfam" id="PF22688">
    <property type="entry name" value="Hda_lid"/>
    <property type="match status" value="1"/>
</dbReference>
<sequence length="233" mass="24961">MVACAPRGGPRQMALDLTLPESLSRDDFLAAPCNQTALDLVESWPDWPARVVALVGPPGAGKSHLGAIWADLAGARRLAARDLAGTAPGDALATGALLLEDAGPKTSEVALFHLLNTAREEDAFVLMTAREAPVSWGVGLKDLASRLRALPSVALAEPEDGLLRAVLVKLFADRQLVVDAEVVEYLARRMERSLDAARRLVAALDREALETGRRLTRPLAAQVLDRIMQPNLI</sequence>
<dbReference type="InterPro" id="IPR055199">
    <property type="entry name" value="Hda_lid"/>
</dbReference>
<dbReference type="SUPFAM" id="SSF52540">
    <property type="entry name" value="P-loop containing nucleoside triphosphate hydrolases"/>
    <property type="match status" value="1"/>
</dbReference>
<keyword evidence="3" id="KW-1185">Reference proteome</keyword>
<evidence type="ECO:0000313" key="2">
    <source>
        <dbReference type="EMBL" id="AVO45300.1"/>
    </source>
</evidence>